<dbReference type="InterPro" id="IPR013216">
    <property type="entry name" value="Methyltransf_11"/>
</dbReference>
<dbReference type="AlphaFoldDB" id="V5ZEM0"/>
<dbReference type="SUPFAM" id="SSF53335">
    <property type="entry name" value="S-adenosyl-L-methionine-dependent methyltransferases"/>
    <property type="match status" value="1"/>
</dbReference>
<dbReference type="RefSeq" id="WP_225722702.1">
    <property type="nucleotide sequence ID" value="NZ_BIXM01000084.1"/>
</dbReference>
<gene>
    <name evidence="2" type="primary">MTase</name>
</gene>
<dbReference type="PANTHER" id="PTHR43591">
    <property type="entry name" value="METHYLTRANSFERASE"/>
    <property type="match status" value="1"/>
</dbReference>
<keyword evidence="2" id="KW-0808">Transferase</keyword>
<feature type="domain" description="Methyltransferase type 11" evidence="1">
    <location>
        <begin position="73"/>
        <end position="167"/>
    </location>
</feature>
<dbReference type="GO" id="GO:0008757">
    <property type="term" value="F:S-adenosylmethionine-dependent methyltransferase activity"/>
    <property type="evidence" value="ECO:0007669"/>
    <property type="project" value="InterPro"/>
</dbReference>
<dbReference type="InterPro" id="IPR029063">
    <property type="entry name" value="SAM-dependent_MTases_sf"/>
</dbReference>
<evidence type="ECO:0000313" key="2">
    <source>
        <dbReference type="EMBL" id="CDF47140.1"/>
    </source>
</evidence>
<reference evidence="2" key="2">
    <citation type="submission" date="2013-11" db="EMBL/GenBank/DDBJ databases">
        <title>Evolutionary History of the Clostridium difficile Pathogenicity Locus.</title>
        <authorList>
            <person name="Dingle K.E."/>
            <person name="Elliott B."/>
            <person name="Robinson E."/>
            <person name="Griffiths D."/>
            <person name="Eyre D.W."/>
            <person name="Stoesser N."/>
            <person name="Vaughan A."/>
            <person name="Golubchik T."/>
            <person name="Fawley W.N."/>
            <person name="Wilcox M.H."/>
            <person name="Peto T.E."/>
            <person name="Walker A.S."/>
            <person name="Riley T.V."/>
            <person name="Crook D.W."/>
            <person name="Didelot X."/>
        </authorList>
    </citation>
    <scope>NUCLEOTIDE SEQUENCE</scope>
    <source>
        <strain evidence="2">Ox746b</strain>
    </source>
</reference>
<dbReference type="Gene3D" id="3.40.50.150">
    <property type="entry name" value="Vaccinia Virus protein VP39"/>
    <property type="match status" value="1"/>
</dbReference>
<dbReference type="EMBL" id="HG002386">
    <property type="protein sequence ID" value="CDF47140.1"/>
    <property type="molecule type" value="Genomic_DNA"/>
</dbReference>
<evidence type="ECO:0000259" key="1">
    <source>
        <dbReference type="Pfam" id="PF08241"/>
    </source>
</evidence>
<dbReference type="PANTHER" id="PTHR43591:SF24">
    <property type="entry name" value="2-METHOXY-6-POLYPRENYL-1,4-BENZOQUINOL METHYLASE, MITOCHONDRIAL"/>
    <property type="match status" value="1"/>
</dbReference>
<dbReference type="Pfam" id="PF08241">
    <property type="entry name" value="Methyltransf_11"/>
    <property type="match status" value="1"/>
</dbReference>
<proteinExistence type="predicted"/>
<dbReference type="CDD" id="cd02440">
    <property type="entry name" value="AdoMet_MTases"/>
    <property type="match status" value="1"/>
</dbReference>
<sequence>MKFNEFHSLTIVHSRDIILVKGVDYMNITKQKSQKTFDKQAADYDTNIQGEHARKLYKPIIENLKNKNIHSILDLGCGTGALLKEIKELNIAEQLFGIDISPNMLEIAKNKLGNDATLILGDSERLPFEDSSFDAIVCNDSFHHYPQPDIVEKEVSRCLKQNGVFIIGDCWQPIGARQIMNYYMKHSNSGDVKIYSKKEMLLLLSKDFHEIEWKSFGTRSCLIIAYNN</sequence>
<organism evidence="2">
    <name type="scientific">Clostridioides difficile</name>
    <name type="common">Peptoclostridium difficile</name>
    <dbReference type="NCBI Taxonomy" id="1496"/>
    <lineage>
        <taxon>Bacteria</taxon>
        <taxon>Bacillati</taxon>
        <taxon>Bacillota</taxon>
        <taxon>Clostridia</taxon>
        <taxon>Peptostreptococcales</taxon>
        <taxon>Peptostreptococcaceae</taxon>
        <taxon>Clostridioides</taxon>
    </lineage>
</organism>
<protein>
    <submittedName>
        <fullName evidence="2">AdoMet_Mtase cd02440, putative methyl transferase</fullName>
    </submittedName>
</protein>
<name>V5ZEM0_CLODI</name>
<accession>V5ZEM0</accession>
<reference evidence="2" key="1">
    <citation type="submission" date="2013-04" db="EMBL/GenBank/DDBJ databases">
        <authorList>
            <person name="Dingle K."/>
        </authorList>
    </citation>
    <scope>NUCLEOTIDE SEQUENCE</scope>
    <source>
        <strain evidence="2">Ox746b</strain>
    </source>
</reference>